<comment type="similarity">
    <text evidence="2 6">Belongs to the 4-toluene sulfonate uptake permease (TSUP) (TC 2.A.102) family.</text>
</comment>
<keyword evidence="8" id="KW-1185">Reference proteome</keyword>
<keyword evidence="3 6" id="KW-0812">Transmembrane</keyword>
<proteinExistence type="inferred from homology"/>
<name>A0ABX3A029_9GAMM</name>
<comment type="subcellular location">
    <subcellularLocation>
        <location evidence="6">Cell membrane</location>
        <topology evidence="6">Multi-pass membrane protein</topology>
    </subcellularLocation>
    <subcellularLocation>
        <location evidence="1">Membrane</location>
        <topology evidence="1">Multi-pass membrane protein</topology>
    </subcellularLocation>
</comment>
<keyword evidence="6" id="KW-1003">Cell membrane</keyword>
<evidence type="ECO:0000256" key="6">
    <source>
        <dbReference type="RuleBase" id="RU363041"/>
    </source>
</evidence>
<dbReference type="PANTHER" id="PTHR43483:SF3">
    <property type="entry name" value="MEMBRANE TRANSPORTER PROTEIN HI_0806-RELATED"/>
    <property type="match status" value="1"/>
</dbReference>
<comment type="caution">
    <text evidence="7">The sequence shown here is derived from an EMBL/GenBank/DDBJ whole genome shotgun (WGS) entry which is preliminary data.</text>
</comment>
<feature type="transmembrane region" description="Helical" evidence="6">
    <location>
        <begin position="79"/>
        <end position="97"/>
    </location>
</feature>
<feature type="transmembrane region" description="Helical" evidence="6">
    <location>
        <begin position="104"/>
        <end position="123"/>
    </location>
</feature>
<evidence type="ECO:0000256" key="5">
    <source>
        <dbReference type="ARBA" id="ARBA00023136"/>
    </source>
</evidence>
<feature type="transmembrane region" description="Helical" evidence="6">
    <location>
        <begin position="143"/>
        <end position="162"/>
    </location>
</feature>
<dbReference type="InterPro" id="IPR002781">
    <property type="entry name" value="TM_pro_TauE-like"/>
</dbReference>
<keyword evidence="4 6" id="KW-1133">Transmembrane helix</keyword>
<evidence type="ECO:0000256" key="4">
    <source>
        <dbReference type="ARBA" id="ARBA00022989"/>
    </source>
</evidence>
<feature type="transmembrane region" description="Helical" evidence="6">
    <location>
        <begin position="244"/>
        <end position="261"/>
    </location>
</feature>
<evidence type="ECO:0000256" key="3">
    <source>
        <dbReference type="ARBA" id="ARBA00022692"/>
    </source>
</evidence>
<dbReference type="Proteomes" id="UP000094329">
    <property type="component" value="Unassembled WGS sequence"/>
</dbReference>
<feature type="transmembrane region" description="Helical" evidence="6">
    <location>
        <begin position="183"/>
        <end position="206"/>
    </location>
</feature>
<feature type="transmembrane region" description="Helical" evidence="6">
    <location>
        <begin position="6"/>
        <end position="33"/>
    </location>
</feature>
<evidence type="ECO:0000313" key="7">
    <source>
        <dbReference type="EMBL" id="ODN42182.1"/>
    </source>
</evidence>
<sequence>MIFLIYIIVGIFTGILSGWVGAGGGIIIVPVMLELTTGQGISSELGMHLAVTTSLGFIMVNSLYTTFHHHRSKNLVIPLFKRIAIFAIIGALVGGQLDKVIPTFWIKILFTVTIIGVFIQSFLNRTGSLNQQPVYPGGLSRATMGVSVGVLASLVGVGGSAITNPYMLHHHYPMKKSAAMSTALAFPMGLFAIASLLVSSVGLSGLPAGSLGYLYLPAFVGLLVGSFIGSPLGVMIVKRVPEKASVWLFRVVLLAVIMQMLV</sequence>
<protein>
    <recommendedName>
        <fullName evidence="6">Probable membrane transporter protein</fullName>
    </recommendedName>
</protein>
<dbReference type="EMBL" id="MDTU01000001">
    <property type="protein sequence ID" value="ODN42182.1"/>
    <property type="molecule type" value="Genomic_DNA"/>
</dbReference>
<evidence type="ECO:0000313" key="8">
    <source>
        <dbReference type="Proteomes" id="UP000094329"/>
    </source>
</evidence>
<feature type="transmembrane region" description="Helical" evidence="6">
    <location>
        <begin position="212"/>
        <end position="237"/>
    </location>
</feature>
<reference evidence="7 8" key="1">
    <citation type="submission" date="2016-08" db="EMBL/GenBank/DDBJ databases">
        <title>Draft genome sequence of Candidatus Piscirickettsia litoralis, from seawater.</title>
        <authorList>
            <person name="Wan X."/>
            <person name="Lee A.J."/>
            <person name="Hou S."/>
            <person name="Donachie S.P."/>
        </authorList>
    </citation>
    <scope>NUCLEOTIDE SEQUENCE [LARGE SCALE GENOMIC DNA]</scope>
    <source>
        <strain evidence="7 8">Y2</strain>
    </source>
</reference>
<keyword evidence="5 6" id="KW-0472">Membrane</keyword>
<evidence type="ECO:0000256" key="1">
    <source>
        <dbReference type="ARBA" id="ARBA00004141"/>
    </source>
</evidence>
<organism evidence="7 8">
    <name type="scientific">Piscirickettsia litoralis</name>
    <dbReference type="NCBI Taxonomy" id="1891921"/>
    <lineage>
        <taxon>Bacteria</taxon>
        <taxon>Pseudomonadati</taxon>
        <taxon>Pseudomonadota</taxon>
        <taxon>Gammaproteobacteria</taxon>
        <taxon>Thiotrichales</taxon>
        <taxon>Piscirickettsiaceae</taxon>
        <taxon>Piscirickettsia</taxon>
    </lineage>
</organism>
<dbReference type="PANTHER" id="PTHR43483">
    <property type="entry name" value="MEMBRANE TRANSPORTER PROTEIN HI_0806-RELATED"/>
    <property type="match status" value="1"/>
</dbReference>
<gene>
    <name evidence="7" type="ORF">BGC07_03510</name>
</gene>
<accession>A0ABX3A029</accession>
<evidence type="ECO:0000256" key="2">
    <source>
        <dbReference type="ARBA" id="ARBA00009142"/>
    </source>
</evidence>
<dbReference type="Pfam" id="PF01925">
    <property type="entry name" value="TauE"/>
    <property type="match status" value="1"/>
</dbReference>
<dbReference type="RefSeq" id="WP_069311980.1">
    <property type="nucleotide sequence ID" value="NZ_MDTU01000001.1"/>
</dbReference>